<evidence type="ECO:0000256" key="1">
    <source>
        <dbReference type="ARBA" id="ARBA00006484"/>
    </source>
</evidence>
<proteinExistence type="inferred from homology"/>
<dbReference type="PANTHER" id="PTHR43669:SF3">
    <property type="entry name" value="ALCOHOL DEHYDROGENASE, PUTATIVE (AFU_ORTHOLOGUE AFUA_3G03445)-RELATED"/>
    <property type="match status" value="1"/>
</dbReference>
<dbReference type="Gene3D" id="3.40.50.720">
    <property type="entry name" value="NAD(P)-binding Rossmann-like Domain"/>
    <property type="match status" value="1"/>
</dbReference>
<dbReference type="CDD" id="cd05233">
    <property type="entry name" value="SDR_c"/>
    <property type="match status" value="1"/>
</dbReference>
<dbReference type="RefSeq" id="WP_246349731.1">
    <property type="nucleotide sequence ID" value="NZ_JACIEW010000012.1"/>
</dbReference>
<protein>
    <submittedName>
        <fullName evidence="3">NAD(P)-dependent dehydrogenase (Short-subunit alcohol dehydrogenase family)</fullName>
    </submittedName>
</protein>
<comment type="similarity">
    <text evidence="1">Belongs to the short-chain dehydrogenases/reductases (SDR) family.</text>
</comment>
<evidence type="ECO:0000313" key="4">
    <source>
        <dbReference type="Proteomes" id="UP000547011"/>
    </source>
</evidence>
<evidence type="ECO:0000313" key="3">
    <source>
        <dbReference type="EMBL" id="MBB4053906.1"/>
    </source>
</evidence>
<accession>A0A7W6NDM7</accession>
<gene>
    <name evidence="3" type="ORF">GGR20_003574</name>
</gene>
<dbReference type="AlphaFoldDB" id="A0A7W6NDM7"/>
<reference evidence="3 4" key="1">
    <citation type="submission" date="2020-08" db="EMBL/GenBank/DDBJ databases">
        <title>Genomic Encyclopedia of Type Strains, Phase IV (KMG-IV): sequencing the most valuable type-strain genomes for metagenomic binning, comparative biology and taxonomic classification.</title>
        <authorList>
            <person name="Goeker M."/>
        </authorList>
    </citation>
    <scope>NUCLEOTIDE SEQUENCE [LARGE SCALE GENOMIC DNA]</scope>
    <source>
        <strain evidence="3 4">DSM 23447</strain>
    </source>
</reference>
<dbReference type="PANTHER" id="PTHR43669">
    <property type="entry name" value="5-KETO-D-GLUCONATE 5-REDUCTASE"/>
    <property type="match status" value="1"/>
</dbReference>
<sequence length="268" mass="28489">MTPENLTDPDHTMTHYAAYPSLNDCPVVISGGASGIGEAMVRAFAGQGAKVGFVDIAEDAGNALAAELNESGHTVHFIACDVTDISAYQAAIAECAERHGDALVLVNNAAHDQRHQWNEVTPEEWDQRMAVNLKHAFFAIQAVASGMAKAGRGSIINYGSISWMIMAPGIPVYETAKAATHGLTRAMARELGQSGIRVNSLVPGAVMTQRQRELWVTAADLANIKQQQAIPEAISPEDCARMALFLAADDSAMITGQQFLVDAGWANG</sequence>
<dbReference type="EMBL" id="JACIEW010000012">
    <property type="protein sequence ID" value="MBB4053906.1"/>
    <property type="molecule type" value="Genomic_DNA"/>
</dbReference>
<dbReference type="Proteomes" id="UP000547011">
    <property type="component" value="Unassembled WGS sequence"/>
</dbReference>
<dbReference type="GO" id="GO:0016491">
    <property type="term" value="F:oxidoreductase activity"/>
    <property type="evidence" value="ECO:0007669"/>
    <property type="project" value="UniProtKB-KW"/>
</dbReference>
<keyword evidence="2" id="KW-0560">Oxidoreductase</keyword>
<name>A0A7W6NDM7_9HYPH</name>
<evidence type="ECO:0000256" key="2">
    <source>
        <dbReference type="ARBA" id="ARBA00023002"/>
    </source>
</evidence>
<dbReference type="InterPro" id="IPR036291">
    <property type="entry name" value="NAD(P)-bd_dom_sf"/>
</dbReference>
<dbReference type="Pfam" id="PF13561">
    <property type="entry name" value="adh_short_C2"/>
    <property type="match status" value="1"/>
</dbReference>
<keyword evidence="4" id="KW-1185">Reference proteome</keyword>
<dbReference type="FunFam" id="3.40.50.720:FF:000084">
    <property type="entry name" value="Short-chain dehydrogenase reductase"/>
    <property type="match status" value="1"/>
</dbReference>
<dbReference type="PRINTS" id="PR00081">
    <property type="entry name" value="GDHRDH"/>
</dbReference>
<dbReference type="InterPro" id="IPR002347">
    <property type="entry name" value="SDR_fam"/>
</dbReference>
<dbReference type="SUPFAM" id="SSF51735">
    <property type="entry name" value="NAD(P)-binding Rossmann-fold domains"/>
    <property type="match status" value="1"/>
</dbReference>
<dbReference type="PRINTS" id="PR00080">
    <property type="entry name" value="SDRFAMILY"/>
</dbReference>
<comment type="caution">
    <text evidence="3">The sequence shown here is derived from an EMBL/GenBank/DDBJ whole genome shotgun (WGS) entry which is preliminary data.</text>
</comment>
<organism evidence="3 4">
    <name type="scientific">Devosia subaequoris</name>
    <dbReference type="NCBI Taxonomy" id="395930"/>
    <lineage>
        <taxon>Bacteria</taxon>
        <taxon>Pseudomonadati</taxon>
        <taxon>Pseudomonadota</taxon>
        <taxon>Alphaproteobacteria</taxon>
        <taxon>Hyphomicrobiales</taxon>
        <taxon>Devosiaceae</taxon>
        <taxon>Devosia</taxon>
    </lineage>
</organism>